<evidence type="ECO:0000313" key="4">
    <source>
        <dbReference type="EMBL" id="CAD2134513.1"/>
    </source>
</evidence>
<comment type="caution">
    <text evidence="4">The sequence shown here is derived from an EMBL/GenBank/DDBJ whole genome shotgun (WGS) entry which is preliminary data.</text>
</comment>
<dbReference type="AlphaFoldDB" id="A0A6V7TTX8"/>
<dbReference type="EMBL" id="CAJEWN010000015">
    <property type="protein sequence ID" value="CAD2134513.1"/>
    <property type="molecule type" value="Genomic_DNA"/>
</dbReference>
<evidence type="ECO:0000256" key="1">
    <source>
        <dbReference type="SAM" id="Coils"/>
    </source>
</evidence>
<reference evidence="4 5" key="1">
    <citation type="submission" date="2020-08" db="EMBL/GenBank/DDBJ databases">
        <authorList>
            <person name="Koutsovoulos G."/>
            <person name="Danchin GJ E."/>
        </authorList>
    </citation>
    <scope>NUCLEOTIDE SEQUENCE [LARGE SCALE GENOMIC DNA]</scope>
</reference>
<evidence type="ECO:0000256" key="2">
    <source>
        <dbReference type="SAM" id="MobiDB-lite"/>
    </source>
</evidence>
<evidence type="ECO:0000256" key="3">
    <source>
        <dbReference type="SAM" id="SignalP"/>
    </source>
</evidence>
<name>A0A6V7TTX8_MELEN</name>
<feature type="chain" id="PRO_5027872165" evidence="3">
    <location>
        <begin position="17"/>
        <end position="775"/>
    </location>
</feature>
<accession>A0A6V7TTX8</accession>
<feature type="coiled-coil region" evidence="1">
    <location>
        <begin position="214"/>
        <end position="267"/>
    </location>
</feature>
<feature type="signal peptide" evidence="3">
    <location>
        <begin position="1"/>
        <end position="16"/>
    </location>
</feature>
<protein>
    <submittedName>
        <fullName evidence="4">Uncharacterized protein</fullName>
    </submittedName>
</protein>
<proteinExistence type="predicted"/>
<feature type="compositionally biased region" description="Basic and acidic residues" evidence="2">
    <location>
        <begin position="577"/>
        <end position="637"/>
    </location>
</feature>
<keyword evidence="3" id="KW-0732">Signal</keyword>
<organism evidence="4 5">
    <name type="scientific">Meloidogyne enterolobii</name>
    <name type="common">Root-knot nematode worm</name>
    <name type="synonym">Meloidogyne mayaguensis</name>
    <dbReference type="NCBI Taxonomy" id="390850"/>
    <lineage>
        <taxon>Eukaryota</taxon>
        <taxon>Metazoa</taxon>
        <taxon>Ecdysozoa</taxon>
        <taxon>Nematoda</taxon>
        <taxon>Chromadorea</taxon>
        <taxon>Rhabditida</taxon>
        <taxon>Tylenchina</taxon>
        <taxon>Tylenchomorpha</taxon>
        <taxon>Tylenchoidea</taxon>
        <taxon>Meloidogynidae</taxon>
        <taxon>Meloidogyninae</taxon>
        <taxon>Meloidogyne</taxon>
    </lineage>
</organism>
<feature type="compositionally biased region" description="Acidic residues" evidence="2">
    <location>
        <begin position="45"/>
        <end position="57"/>
    </location>
</feature>
<dbReference type="PANTHER" id="PTHR15725">
    <property type="entry name" value="ZN-FINGER, C-X8-C-X5-C-X3-H TYPE-CONTAINING"/>
    <property type="match status" value="1"/>
</dbReference>
<feature type="region of interest" description="Disordered" evidence="2">
    <location>
        <begin position="577"/>
        <end position="665"/>
    </location>
</feature>
<dbReference type="PANTHER" id="PTHR15725:SF14">
    <property type="entry name" value="ZINC FINGER CCCH DOMAIN-CONTAINING PROTEIN 11A"/>
    <property type="match status" value="1"/>
</dbReference>
<keyword evidence="1" id="KW-0175">Coiled coil</keyword>
<feature type="region of interest" description="Disordered" evidence="2">
    <location>
        <begin position="26"/>
        <end position="76"/>
    </location>
</feature>
<feature type="compositionally biased region" description="Low complexity" evidence="2">
    <location>
        <begin position="31"/>
        <end position="44"/>
    </location>
</feature>
<gene>
    <name evidence="4" type="ORF">MENT_LOCUS4407</name>
</gene>
<sequence length="775" mass="91778">MNVFILIFLFVPYSNSAETASEHGNELNKLDFSPSEDISPSPSEESLDSQSSDEEFFDSSSSSEDVGPSDNNSQKYKEPYIAEKEYSINDLIVEFEVHVDVQQACLESTKFMLDLFGNQQEEFQDTENGLKLKNETILKLFKASEAIEKSLPENLFCESLPNYVIAGLFDKKYKATRTRLFDKFLSKEDNKETRWKSVKKALRKHKAVEKQTALEKQNSLKTEYLKKQKSLEKQRALENQKALEKALEQKALENQRALEKQEALEKQKSLRKQNSLKQKFLKKQESLSLKNCKLNWGDVIKFTTRLNDICKVFKKKDVDTLLLTKKDKFYFNIEHRKNLRKLNRFVDLQEKIKIEEDIQVISIKIDKINKEHLIKSSDLMLKFNLIKAIENYEKYLKSEKNRKIEGLKKIKILLEKLFIKSNEMKEIFEVGEKLCNCESDKLVEELIKEVATTNKKNHKHAKNNFELAKSSLAFLEFVNQHKLGIDKIRQISPPKDEMQNIQNFYSNLKNKVDLNKQKLYLEAHKFNLDYLIKMFLVLRPEEEAEKFYEVMEKMEFSFDQQIIKFIEKVKKEYEEYKKKKEENEEKEEKEKEVKMKEEKKKEGKDEKKEVEEKKEEVEENKKKKRGDEVKEVKKEEEKEHEEEEEQVKNKKVEENEKDEDNEEVNLSYPYTIQELELKNDCLTMIYKEEYIIKKLIFEEFKQKRTVDFTKMFEGKKTDAEKKEVEEGKKITRVKSAEIVTKKNEPENERKNSVFSVITKSAANFKSRVSSVLHLN</sequence>
<dbReference type="Proteomes" id="UP000580250">
    <property type="component" value="Unassembled WGS sequence"/>
</dbReference>
<evidence type="ECO:0000313" key="5">
    <source>
        <dbReference type="Proteomes" id="UP000580250"/>
    </source>
</evidence>